<dbReference type="RefSeq" id="WP_014003284.1">
    <property type="nucleotide sequence ID" value="NC_015850.1"/>
</dbReference>
<proteinExistence type="predicted"/>
<organism evidence="1 2">
    <name type="scientific">Acidithiobacillus caldus (strain SM-1)</name>
    <dbReference type="NCBI Taxonomy" id="990288"/>
    <lineage>
        <taxon>Bacteria</taxon>
        <taxon>Pseudomonadati</taxon>
        <taxon>Pseudomonadota</taxon>
        <taxon>Acidithiobacillia</taxon>
        <taxon>Acidithiobacillales</taxon>
        <taxon>Acidithiobacillaceae</taxon>
        <taxon>Acidithiobacillus</taxon>
    </lineage>
</organism>
<dbReference type="GeneID" id="92932052"/>
<dbReference type="EMBL" id="CP002573">
    <property type="protein sequence ID" value="AEK58786.1"/>
    <property type="molecule type" value="Genomic_DNA"/>
</dbReference>
<dbReference type="AlphaFoldDB" id="F9ZR50"/>
<sequence>MQSQKHLGAELSIVPLFDLPDVHPEHQQQVEKKRSLLQSDFKLDDSPLCLPVHAEDAEDLFEICEENTETPAFTLDENLELHVALLRRTCEEFHEALTTRDYPLMQDIWSWFLDTSWRPFSFRVCAAIANVDTDVFRFQLSLHLKKHWPHILVQKPDCSPTTKCLPEHQ</sequence>
<gene>
    <name evidence="1" type="ordered locus">Atc_2138</name>
</gene>
<dbReference type="STRING" id="990288.Atc_2138"/>
<evidence type="ECO:0000313" key="2">
    <source>
        <dbReference type="Proteomes" id="UP000006135"/>
    </source>
</evidence>
<evidence type="ECO:0000313" key="1">
    <source>
        <dbReference type="EMBL" id="AEK58786.1"/>
    </source>
</evidence>
<dbReference type="KEGG" id="acu:Atc_2138"/>
<reference evidence="1 2" key="1">
    <citation type="journal article" date="2011" name="J. Genet. Genomics">
        <title>Unraveling the Acidithiobacillus caldus complete genome and its central metabolisms for carbon assimilation.</title>
        <authorList>
            <person name="You X.Y."/>
            <person name="Guo X."/>
            <person name="Zheng H.J."/>
            <person name="Zhang M.J."/>
            <person name="Liu L.J."/>
            <person name="Zhu Y.Q."/>
            <person name="Zhu B."/>
            <person name="Wang S.Y."/>
            <person name="Zhao G.P."/>
            <person name="Poetsch A."/>
            <person name="Jiang C.Y."/>
            <person name="Liu S.J."/>
        </authorList>
    </citation>
    <scope>NUCLEOTIDE SEQUENCE [LARGE SCALE GENOMIC DNA]</scope>
    <source>
        <strain evidence="1 2">SM-1</strain>
    </source>
</reference>
<keyword evidence="2" id="KW-1185">Reference proteome</keyword>
<dbReference type="HOGENOM" id="CLU_1575088_0_0_6"/>
<name>F9ZR50_ACICS</name>
<dbReference type="OrthoDB" id="9996224at2"/>
<protein>
    <submittedName>
        <fullName evidence="1">Uncharacterized protein</fullName>
    </submittedName>
</protein>
<accession>F9ZR50</accession>
<dbReference type="Proteomes" id="UP000006135">
    <property type="component" value="Chromosome"/>
</dbReference>